<gene>
    <name evidence="2" type="ORF">CRE_16559</name>
</gene>
<protein>
    <submittedName>
        <fullName evidence="2">Uncharacterized protein</fullName>
    </submittedName>
</protein>
<organism evidence="3">
    <name type="scientific">Caenorhabditis remanei</name>
    <name type="common">Caenorhabditis vulgaris</name>
    <dbReference type="NCBI Taxonomy" id="31234"/>
    <lineage>
        <taxon>Eukaryota</taxon>
        <taxon>Metazoa</taxon>
        <taxon>Ecdysozoa</taxon>
        <taxon>Nematoda</taxon>
        <taxon>Chromadorea</taxon>
        <taxon>Rhabditida</taxon>
        <taxon>Rhabditina</taxon>
        <taxon>Rhabditomorpha</taxon>
        <taxon>Rhabditoidea</taxon>
        <taxon>Rhabditidae</taxon>
        <taxon>Peloderinae</taxon>
        <taxon>Caenorhabditis</taxon>
    </lineage>
</organism>
<keyword evidence="3" id="KW-1185">Reference proteome</keyword>
<dbReference type="InParanoid" id="E3NTJ5"/>
<dbReference type="STRING" id="31234.E3NTJ5"/>
<reference evidence="2" key="1">
    <citation type="submission" date="2007-07" db="EMBL/GenBank/DDBJ databases">
        <title>PCAP assembly of the Caenorhabditis remanei genome.</title>
        <authorList>
            <consortium name="The Caenorhabditis remanei Sequencing Consortium"/>
            <person name="Wilson R.K."/>
        </authorList>
    </citation>
    <scope>NUCLEOTIDE SEQUENCE [LARGE SCALE GENOMIC DNA]</scope>
    <source>
        <strain evidence="2">PB4641</strain>
    </source>
</reference>
<evidence type="ECO:0000313" key="2">
    <source>
        <dbReference type="EMBL" id="EFO92501.1"/>
    </source>
</evidence>
<accession>E3NTJ5</accession>
<sequence length="113" mass="13190">MPPKKGGKKNKDDDWDDEAAEKKLAALNMGGASETQWDDEEPKKAKAKAKAPAKKGFAAFVSVKMMKNRWKLWKKSRKLRKFELKSVYRSFQAETWRFDWKLWFSGFKNAKNS</sequence>
<dbReference type="AlphaFoldDB" id="E3NTJ5"/>
<feature type="region of interest" description="Disordered" evidence="1">
    <location>
        <begin position="30"/>
        <end position="49"/>
    </location>
</feature>
<name>E3NTJ5_CAERE</name>
<evidence type="ECO:0000313" key="3">
    <source>
        <dbReference type="Proteomes" id="UP000008281"/>
    </source>
</evidence>
<dbReference type="HOGENOM" id="CLU_2135826_0_0_1"/>
<dbReference type="Proteomes" id="UP000008281">
    <property type="component" value="Unassembled WGS sequence"/>
</dbReference>
<dbReference type="EMBL" id="DS270223">
    <property type="protein sequence ID" value="EFO92501.1"/>
    <property type="molecule type" value="Genomic_DNA"/>
</dbReference>
<evidence type="ECO:0000256" key="1">
    <source>
        <dbReference type="SAM" id="MobiDB-lite"/>
    </source>
</evidence>
<proteinExistence type="predicted"/>